<evidence type="ECO:0000313" key="3">
    <source>
        <dbReference type="Proteomes" id="UP000054928"/>
    </source>
</evidence>
<evidence type="ECO:0000256" key="1">
    <source>
        <dbReference type="SAM" id="SignalP"/>
    </source>
</evidence>
<dbReference type="EMBL" id="CCYD01000610">
    <property type="protein sequence ID" value="CEG41811.1"/>
    <property type="molecule type" value="Genomic_DNA"/>
</dbReference>
<name>A0A0N7L5L5_PLAHL</name>
<reference evidence="3" key="1">
    <citation type="submission" date="2014-09" db="EMBL/GenBank/DDBJ databases">
        <authorList>
            <person name="Sharma Rahul"/>
            <person name="Thines Marco"/>
        </authorList>
    </citation>
    <scope>NUCLEOTIDE SEQUENCE [LARGE SCALE GENOMIC DNA]</scope>
</reference>
<feature type="signal peptide" evidence="1">
    <location>
        <begin position="1"/>
        <end position="25"/>
    </location>
</feature>
<proteinExistence type="predicted"/>
<dbReference type="OMA" id="SVEHERW"/>
<feature type="chain" id="PRO_5006015072" description="RxLR-like protein" evidence="1">
    <location>
        <begin position="26"/>
        <end position="228"/>
    </location>
</feature>
<keyword evidence="1" id="KW-0732">Signal</keyword>
<evidence type="ECO:0000313" key="2">
    <source>
        <dbReference type="EMBL" id="CEG41811.1"/>
    </source>
</evidence>
<protein>
    <recommendedName>
        <fullName evidence="4">RxLR-like protein</fullName>
    </recommendedName>
</protein>
<evidence type="ECO:0008006" key="4">
    <source>
        <dbReference type="Google" id="ProtNLM"/>
    </source>
</evidence>
<keyword evidence="3" id="KW-1185">Reference proteome</keyword>
<accession>A0A0N7L5L5</accession>
<dbReference type="GeneID" id="36407187"/>
<dbReference type="Proteomes" id="UP000054928">
    <property type="component" value="Unassembled WGS sequence"/>
</dbReference>
<dbReference type="RefSeq" id="XP_024578180.1">
    <property type="nucleotide sequence ID" value="XM_024727621.1"/>
</dbReference>
<dbReference type="OrthoDB" id="165643at2759"/>
<organism evidence="2 3">
    <name type="scientific">Plasmopara halstedii</name>
    <name type="common">Downy mildew of sunflower</name>
    <dbReference type="NCBI Taxonomy" id="4781"/>
    <lineage>
        <taxon>Eukaryota</taxon>
        <taxon>Sar</taxon>
        <taxon>Stramenopiles</taxon>
        <taxon>Oomycota</taxon>
        <taxon>Peronosporomycetes</taxon>
        <taxon>Peronosporales</taxon>
        <taxon>Peronosporaceae</taxon>
        <taxon>Plasmopara</taxon>
    </lineage>
</organism>
<dbReference type="AlphaFoldDB" id="A0A0N7L5L5"/>
<sequence>MTSPLTLLMIYYLFRFLCTVHLVHAKSLKIKCSNKAPYILVINRPRIIGGTLVIPLDSTVKFVKNLNKDIECNIIRVAYGSNGKKLILRASSSSKRDYWLAVIIASIKADRQVHQRWTQNNSEPRTVKNAMKFQSERSSNGSGANKEHIKECAVQSISASAQSTKSSISATSESQSYASKHDTSAFPRPSKVARIASQKCSRRQAFRQNIPAVIQLFITVGQAIAAAC</sequence>